<name>K0RVW4_THAOC</name>
<keyword evidence="3" id="KW-1185">Reference proteome</keyword>
<sequence length="211" mass="24140">MFWQSNNSHRQITVAHALTGIKKGIVFCRFDLLKIATYLPVNSMGIQHIRVELETPPMTSNQRLDNIGRSNRLGAYALSPSIVRSVPVAENAPVEIHKPSWRERRETSAERAKKKAELEKTHDFSLDQTQPIAVKDGLVTFTMHFKYLGSFISYNLRDDFDIDLRIKKAGQAGALKHFFNNKQVDVKQRQRPPMQLSPEDTKQPTDLDLEL</sequence>
<dbReference type="EMBL" id="AGNL01038755">
    <property type="protein sequence ID" value="EJK52991.1"/>
    <property type="molecule type" value="Genomic_DNA"/>
</dbReference>
<comment type="caution">
    <text evidence="2">The sequence shown here is derived from an EMBL/GenBank/DDBJ whole genome shotgun (WGS) entry which is preliminary data.</text>
</comment>
<dbReference type="Proteomes" id="UP000266841">
    <property type="component" value="Unassembled WGS sequence"/>
</dbReference>
<dbReference type="OrthoDB" id="425681at2759"/>
<protein>
    <submittedName>
        <fullName evidence="2">Uncharacterized protein</fullName>
    </submittedName>
</protein>
<evidence type="ECO:0000313" key="2">
    <source>
        <dbReference type="EMBL" id="EJK52991.1"/>
    </source>
</evidence>
<accession>K0RVW4</accession>
<gene>
    <name evidence="2" type="ORF">THAOC_27652</name>
</gene>
<proteinExistence type="predicted"/>
<evidence type="ECO:0000256" key="1">
    <source>
        <dbReference type="SAM" id="MobiDB-lite"/>
    </source>
</evidence>
<evidence type="ECO:0000313" key="3">
    <source>
        <dbReference type="Proteomes" id="UP000266841"/>
    </source>
</evidence>
<organism evidence="2 3">
    <name type="scientific">Thalassiosira oceanica</name>
    <name type="common">Marine diatom</name>
    <dbReference type="NCBI Taxonomy" id="159749"/>
    <lineage>
        <taxon>Eukaryota</taxon>
        <taxon>Sar</taxon>
        <taxon>Stramenopiles</taxon>
        <taxon>Ochrophyta</taxon>
        <taxon>Bacillariophyta</taxon>
        <taxon>Coscinodiscophyceae</taxon>
        <taxon>Thalassiosirophycidae</taxon>
        <taxon>Thalassiosirales</taxon>
        <taxon>Thalassiosiraceae</taxon>
        <taxon>Thalassiosira</taxon>
    </lineage>
</organism>
<feature type="region of interest" description="Disordered" evidence="1">
    <location>
        <begin position="186"/>
        <end position="211"/>
    </location>
</feature>
<dbReference type="AlphaFoldDB" id="K0RVW4"/>
<reference evidence="2 3" key="1">
    <citation type="journal article" date="2012" name="Genome Biol.">
        <title>Genome and low-iron response of an oceanic diatom adapted to chronic iron limitation.</title>
        <authorList>
            <person name="Lommer M."/>
            <person name="Specht M."/>
            <person name="Roy A.S."/>
            <person name="Kraemer L."/>
            <person name="Andreson R."/>
            <person name="Gutowska M.A."/>
            <person name="Wolf J."/>
            <person name="Bergner S.V."/>
            <person name="Schilhabel M.B."/>
            <person name="Klostermeier U.C."/>
            <person name="Beiko R.G."/>
            <person name="Rosenstiel P."/>
            <person name="Hippler M."/>
            <person name="Laroche J."/>
        </authorList>
    </citation>
    <scope>NUCLEOTIDE SEQUENCE [LARGE SCALE GENOMIC DNA]</scope>
    <source>
        <strain evidence="2 3">CCMP1005</strain>
    </source>
</reference>